<evidence type="ECO:0000313" key="1">
    <source>
        <dbReference type="EMBL" id="KAJ0101671.1"/>
    </source>
</evidence>
<organism evidence="1 2">
    <name type="scientific">Pistacia atlantica</name>
    <dbReference type="NCBI Taxonomy" id="434234"/>
    <lineage>
        <taxon>Eukaryota</taxon>
        <taxon>Viridiplantae</taxon>
        <taxon>Streptophyta</taxon>
        <taxon>Embryophyta</taxon>
        <taxon>Tracheophyta</taxon>
        <taxon>Spermatophyta</taxon>
        <taxon>Magnoliopsida</taxon>
        <taxon>eudicotyledons</taxon>
        <taxon>Gunneridae</taxon>
        <taxon>Pentapetalae</taxon>
        <taxon>rosids</taxon>
        <taxon>malvids</taxon>
        <taxon>Sapindales</taxon>
        <taxon>Anacardiaceae</taxon>
        <taxon>Pistacia</taxon>
    </lineage>
</organism>
<reference evidence="2" key="1">
    <citation type="journal article" date="2023" name="G3 (Bethesda)">
        <title>Genome assembly and association tests identify interacting loci associated with vigor, precocity, and sex in interspecific pistachio rootstocks.</title>
        <authorList>
            <person name="Palmer W."/>
            <person name="Jacygrad E."/>
            <person name="Sagayaradj S."/>
            <person name="Cavanaugh K."/>
            <person name="Han R."/>
            <person name="Bertier L."/>
            <person name="Beede B."/>
            <person name="Kafkas S."/>
            <person name="Golino D."/>
            <person name="Preece J."/>
            <person name="Michelmore R."/>
        </authorList>
    </citation>
    <scope>NUCLEOTIDE SEQUENCE [LARGE SCALE GENOMIC DNA]</scope>
</reference>
<comment type="caution">
    <text evidence="1">The sequence shown here is derived from an EMBL/GenBank/DDBJ whole genome shotgun (WGS) entry which is preliminary data.</text>
</comment>
<dbReference type="Proteomes" id="UP001164250">
    <property type="component" value="Chromosome 3"/>
</dbReference>
<protein>
    <submittedName>
        <fullName evidence="1">Uncharacterized protein</fullName>
    </submittedName>
</protein>
<keyword evidence="2" id="KW-1185">Reference proteome</keyword>
<evidence type="ECO:0000313" key="2">
    <source>
        <dbReference type="Proteomes" id="UP001164250"/>
    </source>
</evidence>
<sequence>MILVKNQLENNKFYHFKFHYLSVRRIIFSCDFLWDGIVHGYSMYDSHRDTCKQCDWIIRHSEVYKGIVPCKQTDIAAEPHCFNWEI</sequence>
<dbReference type="EMBL" id="CM047899">
    <property type="protein sequence ID" value="KAJ0101671.1"/>
    <property type="molecule type" value="Genomic_DNA"/>
</dbReference>
<name>A0ACC1BRN3_9ROSI</name>
<gene>
    <name evidence="1" type="ORF">Patl1_03888</name>
</gene>
<accession>A0ACC1BRN3</accession>
<proteinExistence type="predicted"/>